<dbReference type="Gene3D" id="1.20.1720.10">
    <property type="entry name" value="Multidrug resistance protein D"/>
    <property type="match status" value="1"/>
</dbReference>
<dbReference type="NCBIfam" id="TIGR00711">
    <property type="entry name" value="efflux_EmrB"/>
    <property type="match status" value="1"/>
</dbReference>
<dbReference type="InterPro" id="IPR005829">
    <property type="entry name" value="Sugar_transporter_CS"/>
</dbReference>
<reference evidence="9 10" key="1">
    <citation type="submission" date="2018-09" db="EMBL/GenBank/DDBJ databases">
        <title>Cohnella cavernae sp. nov., isolated from a karst cave.</title>
        <authorList>
            <person name="Zhu H."/>
        </authorList>
    </citation>
    <scope>NUCLEOTIDE SEQUENCE [LARGE SCALE GENOMIC DNA]</scope>
    <source>
        <strain evidence="9 10">K2E09-144</strain>
    </source>
</reference>
<organism evidence="9 10">
    <name type="scientific">Cohnella faecalis</name>
    <dbReference type="NCBI Taxonomy" id="2315694"/>
    <lineage>
        <taxon>Bacteria</taxon>
        <taxon>Bacillati</taxon>
        <taxon>Bacillota</taxon>
        <taxon>Bacilli</taxon>
        <taxon>Bacillales</taxon>
        <taxon>Paenibacillaceae</taxon>
        <taxon>Cohnella</taxon>
    </lineage>
</organism>
<evidence type="ECO:0000256" key="3">
    <source>
        <dbReference type="ARBA" id="ARBA00022475"/>
    </source>
</evidence>
<dbReference type="Pfam" id="PF07690">
    <property type="entry name" value="MFS_1"/>
    <property type="match status" value="1"/>
</dbReference>
<dbReference type="GO" id="GO:0022857">
    <property type="term" value="F:transmembrane transporter activity"/>
    <property type="evidence" value="ECO:0007669"/>
    <property type="project" value="InterPro"/>
</dbReference>
<feature type="transmembrane region" description="Helical" evidence="7">
    <location>
        <begin position="48"/>
        <end position="66"/>
    </location>
</feature>
<keyword evidence="6 7" id="KW-0472">Membrane</keyword>
<dbReference type="Gene3D" id="1.20.1250.20">
    <property type="entry name" value="MFS general substrate transporter like domains"/>
    <property type="match status" value="1"/>
</dbReference>
<dbReference type="InterPro" id="IPR020846">
    <property type="entry name" value="MFS_dom"/>
</dbReference>
<comment type="subcellular location">
    <subcellularLocation>
        <location evidence="1">Cell membrane</location>
        <topology evidence="1">Multi-pass membrane protein</topology>
    </subcellularLocation>
</comment>
<dbReference type="OrthoDB" id="2321349at2"/>
<dbReference type="PROSITE" id="PS50850">
    <property type="entry name" value="MFS"/>
    <property type="match status" value="1"/>
</dbReference>
<dbReference type="GO" id="GO:0005886">
    <property type="term" value="C:plasma membrane"/>
    <property type="evidence" value="ECO:0007669"/>
    <property type="project" value="UniProtKB-SubCell"/>
</dbReference>
<feature type="transmembrane region" description="Helical" evidence="7">
    <location>
        <begin position="360"/>
        <end position="378"/>
    </location>
</feature>
<evidence type="ECO:0000313" key="10">
    <source>
        <dbReference type="Proteomes" id="UP000266340"/>
    </source>
</evidence>
<evidence type="ECO:0000256" key="7">
    <source>
        <dbReference type="SAM" id="Phobius"/>
    </source>
</evidence>
<evidence type="ECO:0000256" key="1">
    <source>
        <dbReference type="ARBA" id="ARBA00004651"/>
    </source>
</evidence>
<keyword evidence="10" id="KW-1185">Reference proteome</keyword>
<feature type="domain" description="Major facilitator superfamily (MFS) profile" evidence="8">
    <location>
        <begin position="12"/>
        <end position="553"/>
    </location>
</feature>
<evidence type="ECO:0000256" key="2">
    <source>
        <dbReference type="ARBA" id="ARBA00022448"/>
    </source>
</evidence>
<gene>
    <name evidence="9" type="ORF">D3H35_16960</name>
</gene>
<dbReference type="RefSeq" id="WP_119150436.1">
    <property type="nucleotide sequence ID" value="NZ_JBHSOV010000048.1"/>
</dbReference>
<dbReference type="InterPro" id="IPR036259">
    <property type="entry name" value="MFS_trans_sf"/>
</dbReference>
<feature type="transmembrane region" description="Helical" evidence="7">
    <location>
        <begin position="530"/>
        <end position="547"/>
    </location>
</feature>
<dbReference type="PANTHER" id="PTHR42718">
    <property type="entry name" value="MAJOR FACILITATOR SUPERFAMILY MULTIDRUG TRANSPORTER MFSC"/>
    <property type="match status" value="1"/>
</dbReference>
<sequence length="567" mass="61500">MNNLSRGRIILTFIGIILGYFIALLDTTIVNIALPKTAEYFNRDVGDISWIMNGYNIAFAVLMLTASRIADQFGRKKLFLIGLIMFTLTSFLCGIASTLDLLILFRVLQGLSAAIIVPVTIPLAIQLFPKEKHGTVLGIWGAIAGVASASGPALGGILTEYFNWQSVYFVNLPIAIISFIVSYILIKESYDKTASKNMDIAGMLTISAAIFCFTLGLIETSDYGWSSFYVLSLFAGSLLSLTLFIVVERRSKNPMLPLSLMRISTFSASSAALLFTSIGIAAGSFLIAFYLMSLRNMSVLEAGMTIIASSLTATVFSVISGPVSEKIGGRFLASIGLTIITVTVYLFGSLDADSSRFDVVWRLSLLGAGLGISVVPLFGSAVNNIPADKLGVVSGVTNVARTLGMVIGVAILATILSSNMKNELSTAREKAIQTVQASALDASMKDGMITSIQSMNNESLQEGNAQQKMTLENVLEQVDQREKEALLQAPSQKQETIKVAFDHNREQIKQLWPIINAEIRSYMAKGFSSTFHLVSFLLIPGIFIAFFSDKRRQKVKGETKRTAVISH</sequence>
<dbReference type="InterPro" id="IPR011701">
    <property type="entry name" value="MFS"/>
</dbReference>
<evidence type="ECO:0000256" key="5">
    <source>
        <dbReference type="ARBA" id="ARBA00022989"/>
    </source>
</evidence>
<accession>A0A398CNU1</accession>
<feature type="transmembrane region" description="Helical" evidence="7">
    <location>
        <begin position="137"/>
        <end position="158"/>
    </location>
</feature>
<protein>
    <submittedName>
        <fullName evidence="9">DHA2 family efflux MFS transporter permease subunit</fullName>
    </submittedName>
</protein>
<feature type="transmembrane region" description="Helical" evidence="7">
    <location>
        <begin position="298"/>
        <end position="319"/>
    </location>
</feature>
<dbReference type="EMBL" id="QXJM01000039">
    <property type="protein sequence ID" value="RIE02398.1"/>
    <property type="molecule type" value="Genomic_DNA"/>
</dbReference>
<feature type="transmembrane region" description="Helical" evidence="7">
    <location>
        <begin position="164"/>
        <end position="186"/>
    </location>
</feature>
<dbReference type="PRINTS" id="PR01036">
    <property type="entry name" value="TCRTETB"/>
</dbReference>
<dbReference type="PANTHER" id="PTHR42718:SF46">
    <property type="entry name" value="BLR6921 PROTEIN"/>
    <property type="match status" value="1"/>
</dbReference>
<keyword evidence="4 7" id="KW-0812">Transmembrane</keyword>
<evidence type="ECO:0000313" key="9">
    <source>
        <dbReference type="EMBL" id="RIE02398.1"/>
    </source>
</evidence>
<evidence type="ECO:0000259" key="8">
    <source>
        <dbReference type="PROSITE" id="PS50850"/>
    </source>
</evidence>
<feature type="transmembrane region" description="Helical" evidence="7">
    <location>
        <begin position="331"/>
        <end position="348"/>
    </location>
</feature>
<dbReference type="SUPFAM" id="SSF103473">
    <property type="entry name" value="MFS general substrate transporter"/>
    <property type="match status" value="1"/>
</dbReference>
<feature type="transmembrane region" description="Helical" evidence="7">
    <location>
        <begin position="9"/>
        <end position="33"/>
    </location>
</feature>
<feature type="transmembrane region" description="Helical" evidence="7">
    <location>
        <begin position="390"/>
        <end position="416"/>
    </location>
</feature>
<evidence type="ECO:0000256" key="4">
    <source>
        <dbReference type="ARBA" id="ARBA00022692"/>
    </source>
</evidence>
<keyword evidence="2" id="KW-0813">Transport</keyword>
<dbReference type="InterPro" id="IPR004638">
    <property type="entry name" value="EmrB-like"/>
</dbReference>
<keyword evidence="5 7" id="KW-1133">Transmembrane helix</keyword>
<comment type="caution">
    <text evidence="9">The sequence shown here is derived from an EMBL/GenBank/DDBJ whole genome shotgun (WGS) entry which is preliminary data.</text>
</comment>
<feature type="transmembrane region" description="Helical" evidence="7">
    <location>
        <begin position="198"/>
        <end position="218"/>
    </location>
</feature>
<name>A0A398CNU1_9BACL</name>
<dbReference type="PROSITE" id="PS00216">
    <property type="entry name" value="SUGAR_TRANSPORT_1"/>
    <property type="match status" value="1"/>
</dbReference>
<feature type="transmembrane region" description="Helical" evidence="7">
    <location>
        <begin position="78"/>
        <end position="97"/>
    </location>
</feature>
<proteinExistence type="predicted"/>
<dbReference type="AlphaFoldDB" id="A0A398CNU1"/>
<feature type="transmembrane region" description="Helical" evidence="7">
    <location>
        <begin position="224"/>
        <end position="247"/>
    </location>
</feature>
<dbReference type="CDD" id="cd17321">
    <property type="entry name" value="MFS_MMR_MDR_like"/>
    <property type="match status" value="1"/>
</dbReference>
<keyword evidence="3" id="KW-1003">Cell membrane</keyword>
<feature type="transmembrane region" description="Helical" evidence="7">
    <location>
        <begin position="103"/>
        <end position="125"/>
    </location>
</feature>
<dbReference type="Proteomes" id="UP000266340">
    <property type="component" value="Unassembled WGS sequence"/>
</dbReference>
<feature type="transmembrane region" description="Helical" evidence="7">
    <location>
        <begin position="268"/>
        <end position="292"/>
    </location>
</feature>
<evidence type="ECO:0000256" key="6">
    <source>
        <dbReference type="ARBA" id="ARBA00023136"/>
    </source>
</evidence>